<dbReference type="Proteomes" id="UP000663853">
    <property type="component" value="Unassembled WGS sequence"/>
</dbReference>
<accession>A0A8H3CD26</accession>
<sequence>MLVCNPISDIVEHMEATPLAVSVHSLLHSLELTVFYTSASHPFRSKMKSFTSIIVFSAALAGFAAAKAAVETRDSCKSTQFWYAKLGCCLDHGGPSTPPTPPSSRDCPKDNWYWNTKQGCCTPRHENPPEPSCKGGYSWSKGSCADTYEDLNNCGGCTSLKEGQDCGAIAHSWNVGCEAGACKIYNCAPGYEVSFDGKTCIKL</sequence>
<evidence type="ECO:0000259" key="1">
    <source>
        <dbReference type="Pfam" id="PF21671"/>
    </source>
</evidence>
<dbReference type="InterPro" id="IPR038955">
    <property type="entry name" value="PriA/CPL1_fungi"/>
</dbReference>
<gene>
    <name evidence="2" type="ORF">RDB_LOCUS89204</name>
</gene>
<protein>
    <recommendedName>
        <fullName evidence="1">Protein CPL1-like domain-containing protein</fullName>
    </recommendedName>
</protein>
<dbReference type="PANTHER" id="PTHR35192">
    <property type="entry name" value="PROTEIN, PUTATIVE-RELATED"/>
    <property type="match status" value="1"/>
</dbReference>
<dbReference type="AlphaFoldDB" id="A0A8H3CD26"/>
<dbReference type="Pfam" id="PF21671">
    <property type="entry name" value="CPL1-like"/>
    <property type="match status" value="1"/>
</dbReference>
<organism evidence="2 3">
    <name type="scientific">Rhizoctonia solani</name>
    <dbReference type="NCBI Taxonomy" id="456999"/>
    <lineage>
        <taxon>Eukaryota</taxon>
        <taxon>Fungi</taxon>
        <taxon>Dikarya</taxon>
        <taxon>Basidiomycota</taxon>
        <taxon>Agaricomycotina</taxon>
        <taxon>Agaricomycetes</taxon>
        <taxon>Cantharellales</taxon>
        <taxon>Ceratobasidiaceae</taxon>
        <taxon>Rhizoctonia</taxon>
    </lineage>
</organism>
<evidence type="ECO:0000313" key="2">
    <source>
        <dbReference type="EMBL" id="CAE6481401.1"/>
    </source>
</evidence>
<comment type="caution">
    <text evidence="2">The sequence shown here is derived from an EMBL/GenBank/DDBJ whole genome shotgun (WGS) entry which is preliminary data.</text>
</comment>
<dbReference type="InterPro" id="IPR048661">
    <property type="entry name" value="CPL1-like"/>
</dbReference>
<reference evidence="2" key="1">
    <citation type="submission" date="2021-01" db="EMBL/GenBank/DDBJ databases">
        <authorList>
            <person name="Kaushik A."/>
        </authorList>
    </citation>
    <scope>NUCLEOTIDE SEQUENCE</scope>
    <source>
        <strain evidence="2">AG6-10EEA</strain>
    </source>
</reference>
<name>A0A8H3CD26_9AGAM</name>
<feature type="domain" description="Protein CPL1-like" evidence="1">
    <location>
        <begin position="144"/>
        <end position="201"/>
    </location>
</feature>
<dbReference type="EMBL" id="CAJMXA010002472">
    <property type="protein sequence ID" value="CAE6481401.1"/>
    <property type="molecule type" value="Genomic_DNA"/>
</dbReference>
<evidence type="ECO:0000313" key="3">
    <source>
        <dbReference type="Proteomes" id="UP000663853"/>
    </source>
</evidence>
<proteinExistence type="predicted"/>
<dbReference type="PANTHER" id="PTHR35192:SF2">
    <property type="entry name" value="APPLE DOMAIN-CONTAINING PROTEIN"/>
    <property type="match status" value="1"/>
</dbReference>